<evidence type="ECO:0000313" key="3">
    <source>
        <dbReference type="Proteomes" id="UP001500266"/>
    </source>
</evidence>
<gene>
    <name evidence="2" type="ORF">GCM10022416_07420</name>
</gene>
<evidence type="ECO:0000313" key="2">
    <source>
        <dbReference type="EMBL" id="GAA4130175.1"/>
    </source>
</evidence>
<keyword evidence="1" id="KW-0812">Transmembrane</keyword>
<dbReference type="Proteomes" id="UP001500266">
    <property type="component" value="Unassembled WGS sequence"/>
</dbReference>
<evidence type="ECO:0008006" key="4">
    <source>
        <dbReference type="Google" id="ProtNLM"/>
    </source>
</evidence>
<feature type="transmembrane region" description="Helical" evidence="1">
    <location>
        <begin position="28"/>
        <end position="51"/>
    </location>
</feature>
<proteinExistence type="predicted"/>
<protein>
    <recommendedName>
        <fullName evidence="4">DUF3592 domain-containing protein</fullName>
    </recommendedName>
</protein>
<reference evidence="3" key="1">
    <citation type="journal article" date="2019" name="Int. J. Syst. Evol. Microbiol.">
        <title>The Global Catalogue of Microorganisms (GCM) 10K type strain sequencing project: providing services to taxonomists for standard genome sequencing and annotation.</title>
        <authorList>
            <consortium name="The Broad Institute Genomics Platform"/>
            <consortium name="The Broad Institute Genome Sequencing Center for Infectious Disease"/>
            <person name="Wu L."/>
            <person name="Ma J."/>
        </authorList>
    </citation>
    <scope>NUCLEOTIDE SEQUENCE [LARGE SCALE GENOMIC DNA]</scope>
    <source>
        <strain evidence="3">JCM 17316</strain>
    </source>
</reference>
<keyword evidence="3" id="KW-1185">Reference proteome</keyword>
<dbReference type="EMBL" id="BAABDO010000006">
    <property type="protein sequence ID" value="GAA4130175.1"/>
    <property type="molecule type" value="Genomic_DNA"/>
</dbReference>
<evidence type="ECO:0000256" key="1">
    <source>
        <dbReference type="SAM" id="Phobius"/>
    </source>
</evidence>
<keyword evidence="1" id="KW-0472">Membrane</keyword>
<feature type="transmembrane region" description="Helical" evidence="1">
    <location>
        <begin position="226"/>
        <end position="248"/>
    </location>
</feature>
<feature type="transmembrane region" description="Helical" evidence="1">
    <location>
        <begin position="198"/>
        <end position="220"/>
    </location>
</feature>
<accession>A0ABP7Y4L9</accession>
<sequence>MPQNAPIRIGWDNADVSQVSVSGVLRGVVGTVVTLLAGVAIAATGIAFVAANFPGGVRDLRAYQAAPRCPAAPSGPAECRWTEEFTVSGVHLTYKRGDSNRVVLTGADGEKWATRYPTRGPVVDGLDEGDHVTGTVWRGRLTEIAADGESQRTFDAPADLRARSLVLGLITVPGGLLMAAACVWRLARRASAPTPGMVAALGLSIALIFAGLVAPVLTAGSGKESFWPVAAVWLPIAAVMTAVARGYVLRKRTGRADAEPDAAAPVS</sequence>
<name>A0ABP7Y4L9_9ACTN</name>
<comment type="caution">
    <text evidence="2">The sequence shown here is derived from an EMBL/GenBank/DDBJ whole genome shotgun (WGS) entry which is preliminary data.</text>
</comment>
<organism evidence="2 3">
    <name type="scientific">Actinomadura keratinilytica</name>
    <dbReference type="NCBI Taxonomy" id="547461"/>
    <lineage>
        <taxon>Bacteria</taxon>
        <taxon>Bacillati</taxon>
        <taxon>Actinomycetota</taxon>
        <taxon>Actinomycetes</taxon>
        <taxon>Streptosporangiales</taxon>
        <taxon>Thermomonosporaceae</taxon>
        <taxon>Actinomadura</taxon>
    </lineage>
</organism>
<feature type="transmembrane region" description="Helical" evidence="1">
    <location>
        <begin position="165"/>
        <end position="186"/>
    </location>
</feature>
<keyword evidence="1" id="KW-1133">Transmembrane helix</keyword>